<evidence type="ECO:0000313" key="2">
    <source>
        <dbReference type="Proteomes" id="UP001605036"/>
    </source>
</evidence>
<accession>A0ABD1ZRQ7</accession>
<evidence type="ECO:0000313" key="1">
    <source>
        <dbReference type="EMBL" id="KAL2654148.1"/>
    </source>
</evidence>
<reference evidence="1 2" key="1">
    <citation type="submission" date="2024-09" db="EMBL/GenBank/DDBJ databases">
        <title>Chromosome-scale assembly of Riccia fluitans.</title>
        <authorList>
            <person name="Paukszto L."/>
            <person name="Sawicki J."/>
            <person name="Karawczyk K."/>
            <person name="Piernik-Szablinska J."/>
            <person name="Szczecinska M."/>
            <person name="Mazdziarz M."/>
        </authorList>
    </citation>
    <scope>NUCLEOTIDE SEQUENCE [LARGE SCALE GENOMIC DNA]</scope>
    <source>
        <strain evidence="1">Rf_01</strain>
        <tissue evidence="1">Aerial parts of the thallus</tissue>
    </source>
</reference>
<protein>
    <recommendedName>
        <fullName evidence="3">OsmC-like protein</fullName>
    </recommendedName>
</protein>
<comment type="caution">
    <text evidence="1">The sequence shown here is derived from an EMBL/GenBank/DDBJ whole genome shotgun (WGS) entry which is preliminary data.</text>
</comment>
<keyword evidence="2" id="KW-1185">Reference proteome</keyword>
<name>A0ABD1ZRQ7_9MARC</name>
<dbReference type="EMBL" id="JBHFFA010000001">
    <property type="protein sequence ID" value="KAL2654148.1"/>
    <property type="molecule type" value="Genomic_DNA"/>
</dbReference>
<dbReference type="AlphaFoldDB" id="A0ABD1ZRQ7"/>
<dbReference type="SUPFAM" id="SSF82784">
    <property type="entry name" value="OsmC-like"/>
    <property type="match status" value="1"/>
</dbReference>
<dbReference type="Pfam" id="PF02566">
    <property type="entry name" value="OsmC"/>
    <property type="match status" value="1"/>
</dbReference>
<sequence length="175" mass="19120">MLRQLCFSGSRVSLPLSRVLCSRSSELCPKPHASIRCASHIALSSEDSSGERYKHVLKTGIHTFYGDLGAEWGAGGTAPEPKDYAFAALAMCTSMTVRLFADRRKWPLKHVEVTVVEKGGGLGLLPDGLQMILKLDGDLTEDQKKILVEVSKRCPVKQMFLGKMPSGIELELDSS</sequence>
<dbReference type="PANTHER" id="PTHR39624">
    <property type="entry name" value="PROTEIN INVOLVED IN RIMO-MEDIATED BETA-METHYLTHIOLATION OF RIBOSOMAL PROTEIN S12 YCAO"/>
    <property type="match status" value="1"/>
</dbReference>
<dbReference type="PANTHER" id="PTHR39624:SF2">
    <property type="entry name" value="OSMC-LIKE PROTEIN"/>
    <property type="match status" value="1"/>
</dbReference>
<proteinExistence type="predicted"/>
<dbReference type="InterPro" id="IPR036102">
    <property type="entry name" value="OsmC/Ohrsf"/>
</dbReference>
<organism evidence="1 2">
    <name type="scientific">Riccia fluitans</name>
    <dbReference type="NCBI Taxonomy" id="41844"/>
    <lineage>
        <taxon>Eukaryota</taxon>
        <taxon>Viridiplantae</taxon>
        <taxon>Streptophyta</taxon>
        <taxon>Embryophyta</taxon>
        <taxon>Marchantiophyta</taxon>
        <taxon>Marchantiopsida</taxon>
        <taxon>Marchantiidae</taxon>
        <taxon>Marchantiales</taxon>
        <taxon>Ricciaceae</taxon>
        <taxon>Riccia</taxon>
    </lineage>
</organism>
<dbReference type="Gene3D" id="3.30.300.20">
    <property type="match status" value="1"/>
</dbReference>
<dbReference type="InterPro" id="IPR015946">
    <property type="entry name" value="KH_dom-like_a/b"/>
</dbReference>
<evidence type="ECO:0008006" key="3">
    <source>
        <dbReference type="Google" id="ProtNLM"/>
    </source>
</evidence>
<dbReference type="InterPro" id="IPR003718">
    <property type="entry name" value="OsmC/Ohr_fam"/>
</dbReference>
<dbReference type="Proteomes" id="UP001605036">
    <property type="component" value="Unassembled WGS sequence"/>
</dbReference>
<gene>
    <name evidence="1" type="ORF">R1flu_022276</name>
</gene>